<organism evidence="12 13">
    <name type="scientific">Hymenochirus boettgeri</name>
    <name type="common">Congo dwarf clawed frog</name>
    <dbReference type="NCBI Taxonomy" id="247094"/>
    <lineage>
        <taxon>Eukaryota</taxon>
        <taxon>Metazoa</taxon>
        <taxon>Chordata</taxon>
        <taxon>Craniata</taxon>
        <taxon>Vertebrata</taxon>
        <taxon>Euteleostomi</taxon>
        <taxon>Amphibia</taxon>
        <taxon>Batrachia</taxon>
        <taxon>Anura</taxon>
        <taxon>Pipoidea</taxon>
        <taxon>Pipidae</taxon>
        <taxon>Pipinae</taxon>
        <taxon>Hymenochirus</taxon>
    </lineage>
</organism>
<dbReference type="GO" id="GO:0005923">
    <property type="term" value="C:bicellular tight junction"/>
    <property type="evidence" value="ECO:0007669"/>
    <property type="project" value="UniProtKB-SubCell"/>
</dbReference>
<dbReference type="PANTHER" id="PTHR12002">
    <property type="entry name" value="CLAUDIN"/>
    <property type="match status" value="1"/>
</dbReference>
<keyword evidence="9 11" id="KW-0472">Membrane</keyword>
<keyword evidence="4" id="KW-0796">Tight junction</keyword>
<feature type="transmembrane region" description="Helical" evidence="11">
    <location>
        <begin position="112"/>
        <end position="135"/>
    </location>
</feature>
<evidence type="ECO:0000256" key="1">
    <source>
        <dbReference type="ARBA" id="ARBA00004435"/>
    </source>
</evidence>
<dbReference type="GO" id="GO:0005886">
    <property type="term" value="C:plasma membrane"/>
    <property type="evidence" value="ECO:0007669"/>
    <property type="project" value="UniProtKB-SubCell"/>
</dbReference>
<evidence type="ECO:0000256" key="11">
    <source>
        <dbReference type="SAM" id="Phobius"/>
    </source>
</evidence>
<dbReference type="OrthoDB" id="8790791at2759"/>
<dbReference type="InterPro" id="IPR006187">
    <property type="entry name" value="Claudin"/>
</dbReference>
<evidence type="ECO:0000313" key="12">
    <source>
        <dbReference type="EMBL" id="KAG8447989.1"/>
    </source>
</evidence>
<comment type="similarity">
    <text evidence="3">Belongs to the claudin family.</text>
</comment>
<evidence type="ECO:0000256" key="7">
    <source>
        <dbReference type="ARBA" id="ARBA00022949"/>
    </source>
</evidence>
<gene>
    <name evidence="12" type="ORF">GDO86_015187</name>
</gene>
<name>A0A8T2JRX4_9PIPI</name>
<evidence type="ECO:0000256" key="3">
    <source>
        <dbReference type="ARBA" id="ARBA00008295"/>
    </source>
</evidence>
<dbReference type="Gene3D" id="1.20.140.150">
    <property type="match status" value="1"/>
</dbReference>
<evidence type="ECO:0000256" key="10">
    <source>
        <dbReference type="SAM" id="MobiDB-lite"/>
    </source>
</evidence>
<evidence type="ECO:0000256" key="8">
    <source>
        <dbReference type="ARBA" id="ARBA00022989"/>
    </source>
</evidence>
<evidence type="ECO:0000256" key="4">
    <source>
        <dbReference type="ARBA" id="ARBA00022427"/>
    </source>
</evidence>
<evidence type="ECO:0000256" key="2">
    <source>
        <dbReference type="ARBA" id="ARBA00004651"/>
    </source>
</evidence>
<evidence type="ECO:0000256" key="5">
    <source>
        <dbReference type="ARBA" id="ARBA00022475"/>
    </source>
</evidence>
<keyword evidence="13" id="KW-1185">Reference proteome</keyword>
<dbReference type="AlphaFoldDB" id="A0A8T2JRX4"/>
<keyword evidence="7" id="KW-0965">Cell junction</keyword>
<dbReference type="GO" id="GO:0005198">
    <property type="term" value="F:structural molecule activity"/>
    <property type="evidence" value="ECO:0007669"/>
    <property type="project" value="InterPro"/>
</dbReference>
<dbReference type="EMBL" id="JAACNH010000003">
    <property type="protein sequence ID" value="KAG8447989.1"/>
    <property type="molecule type" value="Genomic_DNA"/>
</dbReference>
<feature type="compositionally biased region" description="Polar residues" evidence="10">
    <location>
        <begin position="243"/>
        <end position="256"/>
    </location>
</feature>
<reference evidence="12" key="1">
    <citation type="thesis" date="2020" institute="ProQuest LLC" country="789 East Eisenhower Parkway, Ann Arbor, MI, USA">
        <title>Comparative Genomics and Chromosome Evolution.</title>
        <authorList>
            <person name="Mudd A.B."/>
        </authorList>
    </citation>
    <scope>NUCLEOTIDE SEQUENCE</scope>
    <source>
        <strain evidence="12">Female2</strain>
        <tissue evidence="12">Blood</tissue>
    </source>
</reference>
<sequence>MRTPTVMIIGIVLAPCGLVFNLTCTVAPAWRQLSKLTNRPQDVIQLQGIWDICDQSVTNQNKNCGIQNTDYFSLSVVQAARGLMIASLIVTALGIVVASLGIRCWQDVPNYLIAGMGGVIIFLSGVLSLIPVSWYNNTINSLLLSDSGFTIVVDYALVLGYLGSCLEIIGGFSLVLCFVHGCKDYINSRRKSPSAAMYYKQKKHNHAEKADNIYSIKTEKDDLGYSIGNDNYRHGNTNRYAPSIISSPRSYTNPMNVTEGELPRNPQRPTSQLSSLPCDSDLL</sequence>
<keyword evidence="6 11" id="KW-0812">Transmembrane</keyword>
<evidence type="ECO:0008006" key="14">
    <source>
        <dbReference type="Google" id="ProtNLM"/>
    </source>
</evidence>
<feature type="transmembrane region" description="Helical" evidence="11">
    <location>
        <begin position="79"/>
        <end position="100"/>
    </location>
</feature>
<comment type="caution">
    <text evidence="12">The sequence shown here is derived from an EMBL/GenBank/DDBJ whole genome shotgun (WGS) entry which is preliminary data.</text>
</comment>
<feature type="transmembrane region" description="Helical" evidence="11">
    <location>
        <begin position="155"/>
        <end position="181"/>
    </location>
</feature>
<evidence type="ECO:0000313" key="13">
    <source>
        <dbReference type="Proteomes" id="UP000812440"/>
    </source>
</evidence>
<feature type="region of interest" description="Disordered" evidence="10">
    <location>
        <begin position="243"/>
        <end position="283"/>
    </location>
</feature>
<dbReference type="InterPro" id="IPR004031">
    <property type="entry name" value="PMP22/EMP/MP20/Claudin"/>
</dbReference>
<evidence type="ECO:0000256" key="9">
    <source>
        <dbReference type="ARBA" id="ARBA00023136"/>
    </source>
</evidence>
<comment type="subcellular location">
    <subcellularLocation>
        <location evidence="1">Cell junction</location>
        <location evidence="1">Tight junction</location>
    </subcellularLocation>
    <subcellularLocation>
        <location evidence="2">Cell membrane</location>
        <topology evidence="2">Multi-pass membrane protein</topology>
    </subcellularLocation>
</comment>
<dbReference type="Proteomes" id="UP000812440">
    <property type="component" value="Chromosome 8_10"/>
</dbReference>
<keyword evidence="5" id="KW-1003">Cell membrane</keyword>
<evidence type="ECO:0000256" key="6">
    <source>
        <dbReference type="ARBA" id="ARBA00022692"/>
    </source>
</evidence>
<feature type="compositionally biased region" description="Polar residues" evidence="10">
    <location>
        <begin position="267"/>
        <end position="277"/>
    </location>
</feature>
<feature type="transmembrane region" description="Helical" evidence="11">
    <location>
        <begin position="7"/>
        <end position="30"/>
    </location>
</feature>
<accession>A0A8T2JRX4</accession>
<protein>
    <recommendedName>
        <fullName evidence="14">Claudin 23a</fullName>
    </recommendedName>
</protein>
<dbReference type="Pfam" id="PF00822">
    <property type="entry name" value="PMP22_Claudin"/>
    <property type="match status" value="1"/>
</dbReference>
<keyword evidence="8 11" id="KW-1133">Transmembrane helix</keyword>
<proteinExistence type="inferred from homology"/>
<dbReference type="PRINTS" id="PR01077">
    <property type="entry name" value="CLAUDIN"/>
</dbReference>